<feature type="domain" description="Amine oxidase" evidence="1">
    <location>
        <begin position="11"/>
        <end position="284"/>
    </location>
</feature>
<proteinExistence type="predicted"/>
<dbReference type="EMBL" id="PYGE01000007">
    <property type="protein sequence ID" value="PSL03654.1"/>
    <property type="molecule type" value="Genomic_DNA"/>
</dbReference>
<dbReference type="Proteomes" id="UP000243528">
    <property type="component" value="Unassembled WGS sequence"/>
</dbReference>
<dbReference type="AlphaFoldDB" id="A0A2P8E2F5"/>
<evidence type="ECO:0000313" key="2">
    <source>
        <dbReference type="EMBL" id="PSL03654.1"/>
    </source>
</evidence>
<dbReference type="InterPro" id="IPR002937">
    <property type="entry name" value="Amino_oxidase"/>
</dbReference>
<dbReference type="SUPFAM" id="SSF51905">
    <property type="entry name" value="FAD/NAD(P)-binding domain"/>
    <property type="match status" value="1"/>
</dbReference>
<evidence type="ECO:0000259" key="1">
    <source>
        <dbReference type="Pfam" id="PF01593"/>
    </source>
</evidence>
<dbReference type="Gene3D" id="3.50.50.60">
    <property type="entry name" value="FAD/NAD(P)-binding domain"/>
    <property type="match status" value="2"/>
</dbReference>
<dbReference type="InterPro" id="IPR036188">
    <property type="entry name" value="FAD/NAD-bd_sf"/>
</dbReference>
<evidence type="ECO:0000313" key="3">
    <source>
        <dbReference type="Proteomes" id="UP000243528"/>
    </source>
</evidence>
<dbReference type="Pfam" id="PF01593">
    <property type="entry name" value="Amino_oxidase"/>
    <property type="match status" value="1"/>
</dbReference>
<dbReference type="PANTHER" id="PTHR43734:SF1">
    <property type="entry name" value="PHYTOENE DESATURASE"/>
    <property type="match status" value="1"/>
</dbReference>
<dbReference type="GO" id="GO:0016491">
    <property type="term" value="F:oxidoreductase activity"/>
    <property type="evidence" value="ECO:0007669"/>
    <property type="project" value="InterPro"/>
</dbReference>
<dbReference type="PANTHER" id="PTHR43734">
    <property type="entry name" value="PHYTOENE DESATURASE"/>
    <property type="match status" value="1"/>
</dbReference>
<protein>
    <submittedName>
        <fullName evidence="2">Phytoene dehydrogenase-like protein</fullName>
    </submittedName>
</protein>
<accession>A0A2P8E2F5</accession>
<name>A0A2P8E2F5_9ACTN</name>
<organism evidence="2 3">
    <name type="scientific">Haloactinopolyspora alba</name>
    <dbReference type="NCBI Taxonomy" id="648780"/>
    <lineage>
        <taxon>Bacteria</taxon>
        <taxon>Bacillati</taxon>
        <taxon>Actinomycetota</taxon>
        <taxon>Actinomycetes</taxon>
        <taxon>Jiangellales</taxon>
        <taxon>Jiangellaceae</taxon>
        <taxon>Haloactinopolyspora</taxon>
    </lineage>
</organism>
<keyword evidence="3" id="KW-1185">Reference proteome</keyword>
<reference evidence="2 3" key="1">
    <citation type="submission" date="2018-03" db="EMBL/GenBank/DDBJ databases">
        <title>Genomic Encyclopedia of Archaeal and Bacterial Type Strains, Phase II (KMG-II): from individual species to whole genera.</title>
        <authorList>
            <person name="Goeker M."/>
        </authorList>
    </citation>
    <scope>NUCLEOTIDE SEQUENCE [LARGE SCALE GENOMIC DNA]</scope>
    <source>
        <strain evidence="2 3">DSM 45211</strain>
    </source>
</reference>
<gene>
    <name evidence="2" type="ORF">CLV30_107135</name>
</gene>
<dbReference type="RefSeq" id="WP_165358585.1">
    <property type="nucleotide sequence ID" value="NZ_PYGE01000007.1"/>
</dbReference>
<sequence>MAKVVVIGAGLAGLATALRLADLRHDVTVLERSSTVGGQIDRVELDGGVVDLGPAAFTLPAPVRELFRSTGRPLERELDLVPADPAMRVLFGDGSVVELPNATSAGARRAFDDALGAGSGAEWDSVVRHGDALWRTLRPRVMGYAARAGTRVAALDEYTAHLHDDRLRSLLGWHATTVGEYPAGAPESVTVLPYLEQAFGTWTVRGGPGRLVDALRDRAEQRGARVRTDTAVQAIDVGSGRRATAVVLADGERLGADLMVAAVQPAAVRELVPVPLLRDPRRSLTDLATGLRRDPGRPSGRSCLCVVLRAPAGPRAQDGARVVLPPAGDRPAMTVHRAGDAAGPEVIWVINADCAPHGTGRAALDWTAPGVADRHTAALIRHAVAAGALGPAAAEIAPLLVRTPYDWAHRVGAPGGRVHGERSGDPPAYVSRPGPSTRVDGLLLAGAGAHPGPGVPMGVISSGLVADRVGRA</sequence>
<comment type="caution">
    <text evidence="2">The sequence shown here is derived from an EMBL/GenBank/DDBJ whole genome shotgun (WGS) entry which is preliminary data.</text>
</comment>